<dbReference type="RefSeq" id="WP_012156239.1">
    <property type="nucleotide sequence ID" value="NC_009901.1"/>
</dbReference>
<dbReference type="AlphaFoldDB" id="A8H6Z8"/>
<dbReference type="InterPro" id="IPR016830">
    <property type="entry name" value="UbiT"/>
</dbReference>
<gene>
    <name evidence="1" type="primary">ubiT</name>
    <name evidence="3" type="ordered locus">Spea_3018</name>
</gene>
<evidence type="ECO:0000313" key="3">
    <source>
        <dbReference type="EMBL" id="ABV88335.1"/>
    </source>
</evidence>
<dbReference type="Gene3D" id="3.30.1050.10">
    <property type="entry name" value="SCP2 sterol-binding domain"/>
    <property type="match status" value="1"/>
</dbReference>
<sequence length="170" mass="18808">MQGFFPHKLAHKVLEIGPKVIAGPLAIVPFTLKAELLKRILGLLLAEQAADEELDFLDGRWVAIKIEDLGLTFEVTYTDTWQVRQLQEAEVTFTAQSKDLLLIAAAKEDPDTLFFQRKLCIEGDTELGLEVKNLLLSVEFDAMPAAIRVAIEKLAQALQALQAKAEPALV</sequence>
<proteinExistence type="inferred from homology"/>
<comment type="function">
    <text evidence="1">Required for O(2)-independent ubiquinone (coenzyme Q) biosynthesis. Likely functions as an accessory factor.</text>
</comment>
<accession>A8H6Z8</accession>
<comment type="pathway">
    <text evidence="1">Cofactor biosynthesis; ubiquinone biosynthesis.</text>
</comment>
<organism evidence="3 4">
    <name type="scientific">Shewanella pealeana (strain ATCC 700345 / ANG-SQ1)</name>
    <dbReference type="NCBI Taxonomy" id="398579"/>
    <lineage>
        <taxon>Bacteria</taxon>
        <taxon>Pseudomonadati</taxon>
        <taxon>Pseudomonadota</taxon>
        <taxon>Gammaproteobacteria</taxon>
        <taxon>Alteromonadales</taxon>
        <taxon>Shewanellaceae</taxon>
        <taxon>Shewanella</taxon>
    </lineage>
</organism>
<dbReference type="InterPro" id="IPR003033">
    <property type="entry name" value="SCP2_sterol-bd_dom"/>
</dbReference>
<comment type="similarity">
    <text evidence="1">Belongs to the UbiT family.</text>
</comment>
<dbReference type="SUPFAM" id="SSF55718">
    <property type="entry name" value="SCP-like"/>
    <property type="match status" value="1"/>
</dbReference>
<dbReference type="KEGG" id="spl:Spea_3018"/>
<keyword evidence="1" id="KW-0831">Ubiquinone biosynthesis</keyword>
<dbReference type="EMBL" id="CP000851">
    <property type="protein sequence ID" value="ABV88335.1"/>
    <property type="molecule type" value="Genomic_DNA"/>
</dbReference>
<dbReference type="GO" id="GO:0006744">
    <property type="term" value="P:ubiquinone biosynthetic process"/>
    <property type="evidence" value="ECO:0007669"/>
    <property type="project" value="UniProtKB-UniRule"/>
</dbReference>
<keyword evidence="4" id="KW-1185">Reference proteome</keyword>
<dbReference type="Pfam" id="PF02036">
    <property type="entry name" value="SCP2"/>
    <property type="match status" value="1"/>
</dbReference>
<dbReference type="UniPathway" id="UPA00232"/>
<evidence type="ECO:0000256" key="1">
    <source>
        <dbReference type="HAMAP-Rule" id="MF_02231"/>
    </source>
</evidence>
<feature type="domain" description="SCP2" evidence="2">
    <location>
        <begin position="42"/>
        <end position="135"/>
    </location>
</feature>
<dbReference type="PIRSF" id="PIRSF025550">
    <property type="entry name" value="UCP025550_lpd_carrier"/>
    <property type="match status" value="1"/>
</dbReference>
<name>A8H6Z8_SHEPA</name>
<evidence type="ECO:0000259" key="2">
    <source>
        <dbReference type="Pfam" id="PF02036"/>
    </source>
</evidence>
<dbReference type="eggNOG" id="COG3154">
    <property type="taxonomic scope" value="Bacteria"/>
</dbReference>
<evidence type="ECO:0000313" key="4">
    <source>
        <dbReference type="Proteomes" id="UP000002608"/>
    </source>
</evidence>
<dbReference type="OrthoDB" id="5292463at2"/>
<dbReference type="HAMAP" id="MF_02231">
    <property type="entry name" value="UbiT"/>
    <property type="match status" value="1"/>
</dbReference>
<dbReference type="HOGENOM" id="CLU_111894_1_0_6"/>
<dbReference type="InterPro" id="IPR036527">
    <property type="entry name" value="SCP2_sterol-bd_dom_sf"/>
</dbReference>
<dbReference type="Proteomes" id="UP000002608">
    <property type="component" value="Chromosome"/>
</dbReference>
<dbReference type="STRING" id="398579.Spea_3018"/>
<reference evidence="3 4" key="1">
    <citation type="submission" date="2007-10" db="EMBL/GenBank/DDBJ databases">
        <title>Complete sequence of Shewanella pealeana ATCC 700345.</title>
        <authorList>
            <consortium name="US DOE Joint Genome Institute"/>
            <person name="Copeland A."/>
            <person name="Lucas S."/>
            <person name="Lapidus A."/>
            <person name="Barry K."/>
            <person name="Glavina del Rio T."/>
            <person name="Dalin E."/>
            <person name="Tice H."/>
            <person name="Pitluck S."/>
            <person name="Chertkov O."/>
            <person name="Brettin T."/>
            <person name="Bruce D."/>
            <person name="Detter J.C."/>
            <person name="Han C."/>
            <person name="Schmutz J."/>
            <person name="Larimer F."/>
            <person name="Land M."/>
            <person name="Hauser L."/>
            <person name="Kyrpides N."/>
            <person name="Kim E."/>
            <person name="Zhao J.-S.Z."/>
            <person name="Manno D."/>
            <person name="Hawari J."/>
            <person name="Richardson P."/>
        </authorList>
    </citation>
    <scope>NUCLEOTIDE SEQUENCE [LARGE SCALE GENOMIC DNA]</scope>
    <source>
        <strain evidence="4">ATCC 700345 / ANG-SQ1</strain>
    </source>
</reference>
<protein>
    <recommendedName>
        <fullName evidence="1">Ubiquinone biosynthesis accessory factor UbiT</fullName>
    </recommendedName>
</protein>